<gene>
    <name evidence="3" type="ORF">BET01_03095</name>
</gene>
<feature type="chain" id="PRO_5038664645" evidence="1">
    <location>
        <begin position="23"/>
        <end position="316"/>
    </location>
</feature>
<organism evidence="3 4">
    <name type="scientific">Lacrimispora algidixylanolytica</name>
    <dbReference type="NCBI Taxonomy" id="94868"/>
    <lineage>
        <taxon>Bacteria</taxon>
        <taxon>Bacillati</taxon>
        <taxon>Bacillota</taxon>
        <taxon>Clostridia</taxon>
        <taxon>Lachnospirales</taxon>
        <taxon>Lachnospiraceae</taxon>
        <taxon>Lacrimispora</taxon>
    </lineage>
</organism>
<dbReference type="Gene3D" id="3.40.50.1820">
    <property type="entry name" value="alpha/beta hydrolase"/>
    <property type="match status" value="1"/>
</dbReference>
<keyword evidence="4" id="KW-1185">Reference proteome</keyword>
<sequence>MKTKNKLLTLLVLSASAAAATAVINKCIKLSATSKNLLSDTKAHCYKWRFGNIHYTKTGSGKPLLLIHHLSEHGSGYEWNQMINNLKDQYTVYTVDLLGCGRSEKPDLTYTNYLYVQMISDFIKSEIGHRTNVIASGSSSSLAVMACNNAPELFDQIMLINPDSLLLCSQIPNKHSKVYKFILDLPIIGTLLYHIATSKQAIKEEFSTHYFSNPYSVKNSLIDIYYESAHLGESPKSLYASVTCNYARCNIVNSLKKIDNSIYIVGGEDMENIDDMIREYQRYNPAIETSLIGNSKFLPQLENPTELLRTIQMYFV</sequence>
<protein>
    <submittedName>
        <fullName evidence="3">Alpha/beta hydrolase</fullName>
    </submittedName>
</protein>
<dbReference type="RefSeq" id="WP_120195278.1">
    <property type="nucleotide sequence ID" value="NZ_MCIA01000001.1"/>
</dbReference>
<proteinExistence type="predicted"/>
<dbReference type="GO" id="GO:0016787">
    <property type="term" value="F:hydrolase activity"/>
    <property type="evidence" value="ECO:0007669"/>
    <property type="project" value="UniProtKB-KW"/>
</dbReference>
<comment type="caution">
    <text evidence="3">The sequence shown here is derived from an EMBL/GenBank/DDBJ whole genome shotgun (WGS) entry which is preliminary data.</text>
</comment>
<dbReference type="InterPro" id="IPR000073">
    <property type="entry name" value="AB_hydrolase_1"/>
</dbReference>
<keyword evidence="1" id="KW-0732">Signal</keyword>
<dbReference type="AlphaFoldDB" id="A0A419TD26"/>
<feature type="signal peptide" evidence="1">
    <location>
        <begin position="1"/>
        <end position="22"/>
    </location>
</feature>
<dbReference type="Proteomes" id="UP000284277">
    <property type="component" value="Unassembled WGS sequence"/>
</dbReference>
<dbReference type="SUPFAM" id="SSF53474">
    <property type="entry name" value="alpha/beta-Hydrolases"/>
    <property type="match status" value="1"/>
</dbReference>
<evidence type="ECO:0000313" key="3">
    <source>
        <dbReference type="EMBL" id="RKD35342.1"/>
    </source>
</evidence>
<accession>A0A419TD26</accession>
<dbReference type="Pfam" id="PF12697">
    <property type="entry name" value="Abhydrolase_6"/>
    <property type="match status" value="1"/>
</dbReference>
<dbReference type="PANTHER" id="PTHR46438">
    <property type="entry name" value="ALPHA/BETA-HYDROLASES SUPERFAMILY PROTEIN"/>
    <property type="match status" value="1"/>
</dbReference>
<keyword evidence="3" id="KW-0378">Hydrolase</keyword>
<evidence type="ECO:0000259" key="2">
    <source>
        <dbReference type="Pfam" id="PF12697"/>
    </source>
</evidence>
<name>A0A419TD26_9FIRM</name>
<reference evidence="3 4" key="1">
    <citation type="submission" date="2016-08" db="EMBL/GenBank/DDBJ databases">
        <title>A new outlook on sporulation: Clostridium algidixylanolyticum.</title>
        <authorList>
            <person name="Poppleton D.I."/>
            <person name="Gribaldo S."/>
        </authorList>
    </citation>
    <scope>NUCLEOTIDE SEQUENCE [LARGE SCALE GENOMIC DNA]</scope>
    <source>
        <strain evidence="3 4">SPL73</strain>
    </source>
</reference>
<dbReference type="PANTHER" id="PTHR46438:SF2">
    <property type="entry name" value="ALPHA_BETA-HYDROLASES SUPERFAMILY PROTEIN"/>
    <property type="match status" value="1"/>
</dbReference>
<dbReference type="InterPro" id="IPR029058">
    <property type="entry name" value="AB_hydrolase_fold"/>
</dbReference>
<dbReference type="EMBL" id="MCIA01000001">
    <property type="protein sequence ID" value="RKD35342.1"/>
    <property type="molecule type" value="Genomic_DNA"/>
</dbReference>
<evidence type="ECO:0000256" key="1">
    <source>
        <dbReference type="SAM" id="SignalP"/>
    </source>
</evidence>
<dbReference type="OrthoDB" id="9808398at2"/>
<feature type="domain" description="AB hydrolase-1" evidence="2">
    <location>
        <begin position="73"/>
        <end position="306"/>
    </location>
</feature>
<evidence type="ECO:0000313" key="4">
    <source>
        <dbReference type="Proteomes" id="UP000284277"/>
    </source>
</evidence>